<dbReference type="InterPro" id="IPR025827">
    <property type="entry name" value="Zn_ribbon_recom_dom"/>
</dbReference>
<name>A0A6P1MGT3_9FIRM</name>
<dbReference type="Proteomes" id="UP000463883">
    <property type="component" value="Chromosome"/>
</dbReference>
<evidence type="ECO:0000256" key="1">
    <source>
        <dbReference type="SAM" id="Coils"/>
    </source>
</evidence>
<protein>
    <submittedName>
        <fullName evidence="4">Recombinase family protein</fullName>
    </submittedName>
</protein>
<feature type="domain" description="Resolvase/invertase-type recombinase catalytic" evidence="2">
    <location>
        <begin position="3"/>
        <end position="155"/>
    </location>
</feature>
<proteinExistence type="predicted"/>
<dbReference type="InterPro" id="IPR050639">
    <property type="entry name" value="SSR_resolvase"/>
</dbReference>
<dbReference type="EMBL" id="CP047591">
    <property type="protein sequence ID" value="QHI73262.1"/>
    <property type="molecule type" value="Genomic_DNA"/>
</dbReference>
<dbReference type="RefSeq" id="WP_162363028.1">
    <property type="nucleotide sequence ID" value="NZ_CP047591.1"/>
</dbReference>
<dbReference type="SMART" id="SM00857">
    <property type="entry name" value="Resolvase"/>
    <property type="match status" value="1"/>
</dbReference>
<feature type="coiled-coil region" evidence="1">
    <location>
        <begin position="443"/>
        <end position="470"/>
    </location>
</feature>
<dbReference type="PANTHER" id="PTHR30461:SF23">
    <property type="entry name" value="DNA RECOMBINASE-RELATED"/>
    <property type="match status" value="1"/>
</dbReference>
<dbReference type="InterPro" id="IPR038109">
    <property type="entry name" value="DNA_bind_recomb_sf"/>
</dbReference>
<dbReference type="Pfam" id="PF14287">
    <property type="entry name" value="DUF4368"/>
    <property type="match status" value="1"/>
</dbReference>
<dbReference type="PROSITE" id="PS51737">
    <property type="entry name" value="RECOMBINASE_DNA_BIND"/>
    <property type="match status" value="1"/>
</dbReference>
<dbReference type="PROSITE" id="PS51736">
    <property type="entry name" value="RECOMBINASES_3"/>
    <property type="match status" value="1"/>
</dbReference>
<dbReference type="InterPro" id="IPR036162">
    <property type="entry name" value="Resolvase-like_N_sf"/>
</dbReference>
<reference evidence="4 5" key="1">
    <citation type="submission" date="2020-01" db="EMBL/GenBank/DDBJ databases">
        <title>Genomic analysis of Aminipila sp. CBA3637.</title>
        <authorList>
            <person name="Kim Y.B."/>
            <person name="Roh S.W."/>
        </authorList>
    </citation>
    <scope>NUCLEOTIDE SEQUENCE [LARGE SCALE GENOMIC DNA]</scope>
    <source>
        <strain evidence="4 5">CBA3637</strain>
    </source>
</reference>
<dbReference type="Gene3D" id="3.90.1750.20">
    <property type="entry name" value="Putative Large Serine Recombinase, Chain B, Domain 2"/>
    <property type="match status" value="1"/>
</dbReference>
<gene>
    <name evidence="4" type="ORF">Ami3637_13525</name>
</gene>
<dbReference type="Pfam" id="PF00239">
    <property type="entry name" value="Resolvase"/>
    <property type="match status" value="1"/>
</dbReference>
<dbReference type="GO" id="GO:0003677">
    <property type="term" value="F:DNA binding"/>
    <property type="evidence" value="ECO:0007669"/>
    <property type="project" value="InterPro"/>
</dbReference>
<dbReference type="PANTHER" id="PTHR30461">
    <property type="entry name" value="DNA-INVERTASE FROM LAMBDOID PROPHAGE"/>
    <property type="match status" value="1"/>
</dbReference>
<dbReference type="InterPro" id="IPR011109">
    <property type="entry name" value="DNA_bind_recombinase_dom"/>
</dbReference>
<evidence type="ECO:0000259" key="3">
    <source>
        <dbReference type="PROSITE" id="PS51737"/>
    </source>
</evidence>
<dbReference type="Pfam" id="PF13408">
    <property type="entry name" value="Zn_ribbon_recom"/>
    <property type="match status" value="1"/>
</dbReference>
<dbReference type="AlphaFoldDB" id="A0A6P1MGT3"/>
<dbReference type="KEGG" id="amic:Ami3637_13525"/>
<sequence length="522" mass="61335">MNRVAIYCRLSDEDRIKERNKDSESIQNQKNLLMDYALNQGWEIYKLYSDDDWSGMDSERPEWNQMISDAQNSHFNIVLCKSQARFTRDMEMVEKYLHTLFPMWGIRFVGFADNADTENKGNKKARQINGLVNEWYCEDISENIKVVFDKKRRDGLYIGGIAPYGLMKKPNAKGKLIIDPEAAVIVRRIFQLYLEGYGALKIAKVLNDEGIPNPTKYKMMHGINLQKRENLGLWTGVTVRKILKNEMYIGNMVQGVHRKISYKSKKCILVPKEKWYIVENTHEAIIDKETFKLVQKIMTSKRRSDGSGKPHILSGKVKCRECGSTMVRFTPHNRTGESLSYKYLKCGMIDRKKGVCTGHYIRLDRLEKLIAYMFKEYLKDINEVLLREECKKIPLTEQKIMNSFDRELSYIDKQILQREKAIEVLYMDRLNGDITMQQWIQMKSNFQHKLEALLNRRKILQNKKVQALSDSNKDSMLIEKIKKYKNMEELDVGVVNEFIEYITIGEKNKENGKQEVNIKWRY</sequence>
<evidence type="ECO:0000313" key="4">
    <source>
        <dbReference type="EMBL" id="QHI73262.1"/>
    </source>
</evidence>
<dbReference type="SUPFAM" id="SSF53041">
    <property type="entry name" value="Resolvase-like"/>
    <property type="match status" value="1"/>
</dbReference>
<dbReference type="GO" id="GO:0000150">
    <property type="term" value="F:DNA strand exchange activity"/>
    <property type="evidence" value="ECO:0007669"/>
    <property type="project" value="InterPro"/>
</dbReference>
<dbReference type="InterPro" id="IPR025378">
    <property type="entry name" value="DUF4368"/>
</dbReference>
<feature type="domain" description="Recombinase" evidence="3">
    <location>
        <begin position="163"/>
        <end position="304"/>
    </location>
</feature>
<dbReference type="Pfam" id="PF07508">
    <property type="entry name" value="Recombinase"/>
    <property type="match status" value="1"/>
</dbReference>
<keyword evidence="1" id="KW-0175">Coiled coil</keyword>
<evidence type="ECO:0000313" key="5">
    <source>
        <dbReference type="Proteomes" id="UP000463883"/>
    </source>
</evidence>
<dbReference type="Gene3D" id="3.40.50.1390">
    <property type="entry name" value="Resolvase, N-terminal catalytic domain"/>
    <property type="match status" value="1"/>
</dbReference>
<evidence type="ECO:0000259" key="2">
    <source>
        <dbReference type="PROSITE" id="PS51736"/>
    </source>
</evidence>
<accession>A0A6P1MGT3</accession>
<keyword evidence="5" id="KW-1185">Reference proteome</keyword>
<organism evidence="4 5">
    <name type="scientific">Aminipila terrae</name>
    <dbReference type="NCBI Taxonomy" id="2697030"/>
    <lineage>
        <taxon>Bacteria</taxon>
        <taxon>Bacillati</taxon>
        <taxon>Bacillota</taxon>
        <taxon>Clostridia</taxon>
        <taxon>Peptostreptococcales</taxon>
        <taxon>Anaerovoracaceae</taxon>
        <taxon>Aminipila</taxon>
    </lineage>
</organism>
<dbReference type="InterPro" id="IPR006119">
    <property type="entry name" value="Resolv_N"/>
</dbReference>